<gene>
    <name evidence="2" type="ORF">SDRG_06639</name>
</gene>
<accession>T0QMF4</accession>
<dbReference type="VEuPathDB" id="FungiDB:SDRG_06639"/>
<dbReference type="EMBL" id="JH767149">
    <property type="protein sequence ID" value="EQC35891.1"/>
    <property type="molecule type" value="Genomic_DNA"/>
</dbReference>
<keyword evidence="1" id="KW-0812">Transmembrane</keyword>
<dbReference type="eggNOG" id="ENOG502RXXV">
    <property type="taxonomic scope" value="Eukaryota"/>
</dbReference>
<organism evidence="2 3">
    <name type="scientific">Saprolegnia diclina (strain VS20)</name>
    <dbReference type="NCBI Taxonomy" id="1156394"/>
    <lineage>
        <taxon>Eukaryota</taxon>
        <taxon>Sar</taxon>
        <taxon>Stramenopiles</taxon>
        <taxon>Oomycota</taxon>
        <taxon>Saprolegniomycetes</taxon>
        <taxon>Saprolegniales</taxon>
        <taxon>Saprolegniaceae</taxon>
        <taxon>Saprolegnia</taxon>
    </lineage>
</organism>
<keyword evidence="1" id="KW-1133">Transmembrane helix</keyword>
<protein>
    <recommendedName>
        <fullName evidence="4">Mitochondrial import inner membrane translocase subunit Tim21</fullName>
    </recommendedName>
</protein>
<feature type="transmembrane region" description="Helical" evidence="1">
    <location>
        <begin position="74"/>
        <end position="107"/>
    </location>
</feature>
<dbReference type="Proteomes" id="UP000030762">
    <property type="component" value="Unassembled WGS sequence"/>
</dbReference>
<dbReference type="OrthoDB" id="167208at2759"/>
<evidence type="ECO:0000313" key="3">
    <source>
        <dbReference type="Proteomes" id="UP000030762"/>
    </source>
</evidence>
<keyword evidence="1" id="KW-0472">Membrane</keyword>
<dbReference type="AlphaFoldDB" id="T0QMF4"/>
<keyword evidence="3" id="KW-1185">Reference proteome</keyword>
<dbReference type="InParanoid" id="T0QMF4"/>
<evidence type="ECO:0000313" key="2">
    <source>
        <dbReference type="EMBL" id="EQC35891.1"/>
    </source>
</evidence>
<evidence type="ECO:0008006" key="4">
    <source>
        <dbReference type="Google" id="ProtNLM"/>
    </source>
</evidence>
<feature type="transmembrane region" description="Helical" evidence="1">
    <location>
        <begin position="144"/>
        <end position="163"/>
    </location>
</feature>
<evidence type="ECO:0000256" key="1">
    <source>
        <dbReference type="SAM" id="Phobius"/>
    </source>
</evidence>
<dbReference type="RefSeq" id="XP_008610653.1">
    <property type="nucleotide sequence ID" value="XM_008612431.1"/>
</dbReference>
<reference evidence="2 3" key="1">
    <citation type="submission" date="2012-04" db="EMBL/GenBank/DDBJ databases">
        <title>The Genome Sequence of Saprolegnia declina VS20.</title>
        <authorList>
            <consortium name="The Broad Institute Genome Sequencing Platform"/>
            <person name="Russ C."/>
            <person name="Nusbaum C."/>
            <person name="Tyler B."/>
            <person name="van West P."/>
            <person name="Dieguez-Uribeondo J."/>
            <person name="de Bruijn I."/>
            <person name="Tripathy S."/>
            <person name="Jiang R."/>
            <person name="Young S.K."/>
            <person name="Zeng Q."/>
            <person name="Gargeya S."/>
            <person name="Fitzgerald M."/>
            <person name="Haas B."/>
            <person name="Abouelleil A."/>
            <person name="Alvarado L."/>
            <person name="Arachchi H.M."/>
            <person name="Berlin A."/>
            <person name="Chapman S.B."/>
            <person name="Goldberg J."/>
            <person name="Griggs A."/>
            <person name="Gujja S."/>
            <person name="Hansen M."/>
            <person name="Howarth C."/>
            <person name="Imamovic A."/>
            <person name="Larimer J."/>
            <person name="McCowen C."/>
            <person name="Montmayeur A."/>
            <person name="Murphy C."/>
            <person name="Neiman D."/>
            <person name="Pearson M."/>
            <person name="Priest M."/>
            <person name="Roberts A."/>
            <person name="Saif S."/>
            <person name="Shea T."/>
            <person name="Sisk P."/>
            <person name="Sykes S."/>
            <person name="Wortman J."/>
            <person name="Nusbaum C."/>
            <person name="Birren B."/>
        </authorList>
    </citation>
    <scope>NUCLEOTIDE SEQUENCE [LARGE SCALE GENOMIC DNA]</scope>
    <source>
        <strain evidence="2 3">VS20</strain>
    </source>
</reference>
<sequence length="284" mass="30453">MLRLLQQRRGVTVLLPSMRASVLGQRQLWHHANRSPQRLLPRALQPLSTTVRTLYTSPDDWRNANWKDKAKAGAIVVAGVGVFVVVSSVALSVVVTGVIGLGAYGLYRSFRDSRGGNSAWSSSSKNNALFNNLGRTKARGGNPLTAGMPLVLQGLMTGLFSLVGGAMKQSMGRVATIQNAANERLQGHPAITRQFGLGVQVGSPQQLVEQTVNGAGVIQASFPIGGQLSRAYVRVKATVDANNNLSYQQFQYVNSATGDSIDLLHQAPSSSRAKTIKDAEFRDV</sequence>
<proteinExistence type="predicted"/>
<name>T0QMF4_SAPDV</name>
<dbReference type="GeneID" id="19947366"/>